<dbReference type="InterPro" id="IPR034164">
    <property type="entry name" value="Pepsin-like_dom"/>
</dbReference>
<dbReference type="PANTHER" id="PTHR47966:SF51">
    <property type="entry name" value="BETA-SITE APP-CLEAVING ENZYME, ISOFORM A-RELATED"/>
    <property type="match status" value="1"/>
</dbReference>
<evidence type="ECO:0000313" key="7">
    <source>
        <dbReference type="EMBL" id="KAF9454880.1"/>
    </source>
</evidence>
<gene>
    <name evidence="7" type="ORF">P691DRAFT_716849</name>
</gene>
<comment type="similarity">
    <text evidence="1 3">Belongs to the peptidase A1 family.</text>
</comment>
<dbReference type="InterPro" id="IPR021109">
    <property type="entry name" value="Peptidase_aspartic_dom_sf"/>
</dbReference>
<dbReference type="SUPFAM" id="SSF50630">
    <property type="entry name" value="Acid proteases"/>
    <property type="match status" value="1"/>
</dbReference>
<dbReference type="PANTHER" id="PTHR47966">
    <property type="entry name" value="BETA-SITE APP-CLEAVING ENZYME, ISOFORM A-RELATED"/>
    <property type="match status" value="1"/>
</dbReference>
<dbReference type="CDD" id="cd05471">
    <property type="entry name" value="pepsin_like"/>
    <property type="match status" value="1"/>
</dbReference>
<keyword evidence="8" id="KW-1185">Reference proteome</keyword>
<organism evidence="7 8">
    <name type="scientific">Macrolepiota fuliginosa MF-IS2</name>
    <dbReference type="NCBI Taxonomy" id="1400762"/>
    <lineage>
        <taxon>Eukaryota</taxon>
        <taxon>Fungi</taxon>
        <taxon>Dikarya</taxon>
        <taxon>Basidiomycota</taxon>
        <taxon>Agaricomycotina</taxon>
        <taxon>Agaricomycetes</taxon>
        <taxon>Agaricomycetidae</taxon>
        <taxon>Agaricales</taxon>
        <taxon>Agaricineae</taxon>
        <taxon>Agaricaceae</taxon>
        <taxon>Macrolepiota</taxon>
    </lineage>
</organism>
<evidence type="ECO:0000256" key="3">
    <source>
        <dbReference type="RuleBase" id="RU000454"/>
    </source>
</evidence>
<keyword evidence="3 7" id="KW-0645">Protease</keyword>
<dbReference type="Pfam" id="PF00026">
    <property type="entry name" value="Asp"/>
    <property type="match status" value="1"/>
</dbReference>
<keyword evidence="2 3" id="KW-0064">Aspartyl protease</keyword>
<keyword evidence="3" id="KW-0378">Hydrolase</keyword>
<sequence>MPCPLPAGFLACLLLLANSLNAYQLNLRGITRHSHRLLPRAGPIALNNSADISYHADIVLGGQSFQVLIDTGSSDLWVAGNVQQSNDTTLDSTIYYAIGKVEGDIRTAHLELGDYLVENQAFIQVPPSSTNPDGTGILGLGPSSGSFILSALPSTTGAPVLDRLFLQDPSTPNYFTILLGRNLDPSSFFNGTITIGSVLPEYNQITATPKIPIILMSEVDSHNQHFQARLDENGIIGPDGKPIPLGSAISEGEDGRATAVLDCGFSLPQIPRTVADSIYGRFKDAEFMTVKGIGGVWAVPCQIEVNVTFIFGGQKYPMHPLDMTLDPEVLNLKDMTNSNGVPVCIGSFQPFTYDRGGEPTYDLILGMAFMRNVYTLFDYGDFISATNASSSSTNDPYLQMYSITNISEAHQDFVKVRLGGIDTTDQQGLLDNPVKNSRSNTTYYVIAAVAVIAAIVVISFLIICTRKRRQRMKKEGARE</sequence>
<dbReference type="PRINTS" id="PR00792">
    <property type="entry name" value="PEPSIN"/>
</dbReference>
<evidence type="ECO:0000313" key="8">
    <source>
        <dbReference type="Proteomes" id="UP000807342"/>
    </source>
</evidence>
<dbReference type="GO" id="GO:0006508">
    <property type="term" value="P:proteolysis"/>
    <property type="evidence" value="ECO:0007669"/>
    <property type="project" value="UniProtKB-KW"/>
</dbReference>
<evidence type="ECO:0000256" key="2">
    <source>
        <dbReference type="ARBA" id="ARBA00022750"/>
    </source>
</evidence>
<dbReference type="InterPro" id="IPR001969">
    <property type="entry name" value="Aspartic_peptidase_AS"/>
</dbReference>
<feature type="domain" description="Peptidase A1" evidence="6">
    <location>
        <begin position="54"/>
        <end position="387"/>
    </location>
</feature>
<dbReference type="GO" id="GO:0004190">
    <property type="term" value="F:aspartic-type endopeptidase activity"/>
    <property type="evidence" value="ECO:0007669"/>
    <property type="project" value="UniProtKB-KW"/>
</dbReference>
<keyword evidence="4" id="KW-0812">Transmembrane</keyword>
<protein>
    <submittedName>
        <fullName evidence="7">Acid protease</fullName>
    </submittedName>
</protein>
<dbReference type="PROSITE" id="PS00141">
    <property type="entry name" value="ASP_PROTEASE"/>
    <property type="match status" value="1"/>
</dbReference>
<evidence type="ECO:0000256" key="5">
    <source>
        <dbReference type="SAM" id="SignalP"/>
    </source>
</evidence>
<dbReference type="InterPro" id="IPR001461">
    <property type="entry name" value="Aspartic_peptidase_A1"/>
</dbReference>
<dbReference type="InterPro" id="IPR033121">
    <property type="entry name" value="PEPTIDASE_A1"/>
</dbReference>
<keyword evidence="4" id="KW-1133">Transmembrane helix</keyword>
<dbReference type="Gene3D" id="2.40.70.10">
    <property type="entry name" value="Acid Proteases"/>
    <property type="match status" value="2"/>
</dbReference>
<keyword evidence="5" id="KW-0732">Signal</keyword>
<keyword evidence="4" id="KW-0472">Membrane</keyword>
<reference evidence="7" key="1">
    <citation type="submission" date="2020-11" db="EMBL/GenBank/DDBJ databases">
        <authorList>
            <consortium name="DOE Joint Genome Institute"/>
            <person name="Ahrendt S."/>
            <person name="Riley R."/>
            <person name="Andreopoulos W."/>
            <person name="Labutti K."/>
            <person name="Pangilinan J."/>
            <person name="Ruiz-Duenas F.J."/>
            <person name="Barrasa J.M."/>
            <person name="Sanchez-Garcia M."/>
            <person name="Camarero S."/>
            <person name="Miyauchi S."/>
            <person name="Serrano A."/>
            <person name="Linde D."/>
            <person name="Babiker R."/>
            <person name="Drula E."/>
            <person name="Ayuso-Fernandez I."/>
            <person name="Pacheco R."/>
            <person name="Padilla G."/>
            <person name="Ferreira P."/>
            <person name="Barriuso J."/>
            <person name="Kellner H."/>
            <person name="Castanera R."/>
            <person name="Alfaro M."/>
            <person name="Ramirez L."/>
            <person name="Pisabarro A.G."/>
            <person name="Kuo A."/>
            <person name="Tritt A."/>
            <person name="Lipzen A."/>
            <person name="He G."/>
            <person name="Yan M."/>
            <person name="Ng V."/>
            <person name="Cullen D."/>
            <person name="Martin F."/>
            <person name="Rosso M.-N."/>
            <person name="Henrissat B."/>
            <person name="Hibbett D."/>
            <person name="Martinez A.T."/>
            <person name="Grigoriev I.V."/>
        </authorList>
    </citation>
    <scope>NUCLEOTIDE SEQUENCE</scope>
    <source>
        <strain evidence="7">MF-IS2</strain>
    </source>
</reference>
<dbReference type="AlphaFoldDB" id="A0A9P5XSG4"/>
<comment type="caution">
    <text evidence="7">The sequence shown here is derived from an EMBL/GenBank/DDBJ whole genome shotgun (WGS) entry which is preliminary data.</text>
</comment>
<evidence type="ECO:0000259" key="6">
    <source>
        <dbReference type="PROSITE" id="PS51767"/>
    </source>
</evidence>
<dbReference type="OrthoDB" id="15189at2759"/>
<dbReference type="PROSITE" id="PS51767">
    <property type="entry name" value="PEPTIDASE_A1"/>
    <property type="match status" value="1"/>
</dbReference>
<feature type="signal peptide" evidence="5">
    <location>
        <begin position="1"/>
        <end position="22"/>
    </location>
</feature>
<dbReference type="EMBL" id="MU151052">
    <property type="protein sequence ID" value="KAF9454880.1"/>
    <property type="molecule type" value="Genomic_DNA"/>
</dbReference>
<proteinExistence type="inferred from homology"/>
<feature type="transmembrane region" description="Helical" evidence="4">
    <location>
        <begin position="443"/>
        <end position="464"/>
    </location>
</feature>
<dbReference type="Proteomes" id="UP000807342">
    <property type="component" value="Unassembled WGS sequence"/>
</dbReference>
<evidence type="ECO:0000256" key="1">
    <source>
        <dbReference type="ARBA" id="ARBA00007447"/>
    </source>
</evidence>
<accession>A0A9P5XSG4</accession>
<feature type="chain" id="PRO_5040459313" evidence="5">
    <location>
        <begin position="23"/>
        <end position="479"/>
    </location>
</feature>
<name>A0A9P5XSG4_9AGAR</name>
<evidence type="ECO:0000256" key="4">
    <source>
        <dbReference type="SAM" id="Phobius"/>
    </source>
</evidence>